<accession>A0A6A6SCC5</accession>
<name>A0A6A6SCC5_9PLEO</name>
<dbReference type="EMBL" id="MU006779">
    <property type="protein sequence ID" value="KAF2644373.1"/>
    <property type="molecule type" value="Genomic_DNA"/>
</dbReference>
<proteinExistence type="predicted"/>
<reference evidence="2" key="1">
    <citation type="journal article" date="2020" name="Stud. Mycol.">
        <title>101 Dothideomycetes genomes: a test case for predicting lifestyles and emergence of pathogens.</title>
        <authorList>
            <person name="Haridas S."/>
            <person name="Albert R."/>
            <person name="Binder M."/>
            <person name="Bloem J."/>
            <person name="Labutti K."/>
            <person name="Salamov A."/>
            <person name="Andreopoulos B."/>
            <person name="Baker S."/>
            <person name="Barry K."/>
            <person name="Bills G."/>
            <person name="Bluhm B."/>
            <person name="Cannon C."/>
            <person name="Castanera R."/>
            <person name="Culley D."/>
            <person name="Daum C."/>
            <person name="Ezra D."/>
            <person name="Gonzalez J."/>
            <person name="Henrissat B."/>
            <person name="Kuo A."/>
            <person name="Liang C."/>
            <person name="Lipzen A."/>
            <person name="Lutzoni F."/>
            <person name="Magnuson J."/>
            <person name="Mondo S."/>
            <person name="Nolan M."/>
            <person name="Ohm R."/>
            <person name="Pangilinan J."/>
            <person name="Park H.-J."/>
            <person name="Ramirez L."/>
            <person name="Alfaro M."/>
            <person name="Sun H."/>
            <person name="Tritt A."/>
            <person name="Yoshinaga Y."/>
            <person name="Zwiers L.-H."/>
            <person name="Turgeon B."/>
            <person name="Goodwin S."/>
            <person name="Spatafora J."/>
            <person name="Crous P."/>
            <person name="Grigoriev I."/>
        </authorList>
    </citation>
    <scope>NUCLEOTIDE SEQUENCE</scope>
    <source>
        <strain evidence="2">CBS 473.64</strain>
    </source>
</reference>
<evidence type="ECO:0000313" key="3">
    <source>
        <dbReference type="Proteomes" id="UP000799753"/>
    </source>
</evidence>
<protein>
    <submittedName>
        <fullName evidence="2">Uncharacterized protein</fullName>
    </submittedName>
</protein>
<dbReference type="AlphaFoldDB" id="A0A6A6SCC5"/>
<feature type="compositionally biased region" description="Acidic residues" evidence="1">
    <location>
        <begin position="172"/>
        <end position="183"/>
    </location>
</feature>
<keyword evidence="3" id="KW-1185">Reference proteome</keyword>
<organism evidence="2 3">
    <name type="scientific">Massarina eburnea CBS 473.64</name>
    <dbReference type="NCBI Taxonomy" id="1395130"/>
    <lineage>
        <taxon>Eukaryota</taxon>
        <taxon>Fungi</taxon>
        <taxon>Dikarya</taxon>
        <taxon>Ascomycota</taxon>
        <taxon>Pezizomycotina</taxon>
        <taxon>Dothideomycetes</taxon>
        <taxon>Pleosporomycetidae</taxon>
        <taxon>Pleosporales</taxon>
        <taxon>Massarineae</taxon>
        <taxon>Massarinaceae</taxon>
        <taxon>Massarina</taxon>
    </lineage>
</organism>
<sequence length="211" mass="23939">MKLLSWFTGTKRTFTKPRPDTPMPRPMALLDDSVGSVFLNDMSTWPPLVNDVVRDSEMLHTTPRARKLQAEEDRIYVVVEAEDSSNIGPFKYEKGYYLDIHEANLFAAKQFLFGGAYESAFTQNQHNKIVARLVDGYMCLGANTDVQTSELTTVEVQLRIRRRSVPNTDHSEIEEYDDCDQEFDGEHMSPESSKSKQGVKNDDPNAITPVV</sequence>
<evidence type="ECO:0000313" key="2">
    <source>
        <dbReference type="EMBL" id="KAF2644373.1"/>
    </source>
</evidence>
<evidence type="ECO:0000256" key="1">
    <source>
        <dbReference type="SAM" id="MobiDB-lite"/>
    </source>
</evidence>
<dbReference type="Proteomes" id="UP000799753">
    <property type="component" value="Unassembled WGS sequence"/>
</dbReference>
<gene>
    <name evidence="2" type="ORF">P280DRAFT_467006</name>
</gene>
<feature type="region of interest" description="Disordered" evidence="1">
    <location>
        <begin position="169"/>
        <end position="211"/>
    </location>
</feature>